<dbReference type="PANTHER" id="PTHR43540:SF6">
    <property type="entry name" value="ISOCHORISMATASE-LIKE DOMAIN-CONTAINING PROTEIN"/>
    <property type="match status" value="1"/>
</dbReference>
<gene>
    <name evidence="3" type="ORF">P5G59_09960</name>
</gene>
<feature type="domain" description="Isochorismatase-like" evidence="2">
    <location>
        <begin position="6"/>
        <end position="171"/>
    </location>
</feature>
<accession>A0ABT8IYI2</accession>
<organism evidence="3 4">
    <name type="scientific">Leifsonia virtsii</name>
    <dbReference type="NCBI Taxonomy" id="3035915"/>
    <lineage>
        <taxon>Bacteria</taxon>
        <taxon>Bacillati</taxon>
        <taxon>Actinomycetota</taxon>
        <taxon>Actinomycetes</taxon>
        <taxon>Micrococcales</taxon>
        <taxon>Microbacteriaceae</taxon>
        <taxon>Leifsonia</taxon>
    </lineage>
</organism>
<dbReference type="InterPro" id="IPR000868">
    <property type="entry name" value="Isochorismatase-like_dom"/>
</dbReference>
<keyword evidence="4" id="KW-1185">Reference proteome</keyword>
<keyword evidence="1 3" id="KW-0378">Hydrolase</keyword>
<sequence length="183" mass="19482">MTDDATLVVVDMQQVFGDPASAWFTPRFAEAEAAIAGLVPAFGDRVVFTRFSAPERPEGAWVPYYEQWPFALVPADDPIYDLVLAFRDTGHAVVTEPTFGKWGPSLREALRGSAEVVLAGVSTDCCVLSTALGAADAGVHIRVAADACAGLSDDDHRRALDAMALYAPLIEITDTAAVLDGLR</sequence>
<dbReference type="GO" id="GO:0016787">
    <property type="term" value="F:hydrolase activity"/>
    <property type="evidence" value="ECO:0007669"/>
    <property type="project" value="UniProtKB-KW"/>
</dbReference>
<protein>
    <submittedName>
        <fullName evidence="3">Cysteine hydrolase</fullName>
    </submittedName>
</protein>
<dbReference type="InterPro" id="IPR050272">
    <property type="entry name" value="Isochorismatase-like_hydrls"/>
</dbReference>
<reference evidence="3" key="1">
    <citation type="submission" date="2023-03" db="EMBL/GenBank/DDBJ databases">
        <title>MT1 and MT2 Draft Genomes of Novel Species.</title>
        <authorList>
            <person name="Venkateswaran K."/>
        </authorList>
    </citation>
    <scope>NUCLEOTIDE SEQUENCE</scope>
    <source>
        <strain evidence="3">F6_8S_P_1A</strain>
    </source>
</reference>
<dbReference type="Pfam" id="PF00857">
    <property type="entry name" value="Isochorismatase"/>
    <property type="match status" value="1"/>
</dbReference>
<dbReference type="EMBL" id="JAROCB010000002">
    <property type="protein sequence ID" value="MDN4597466.1"/>
    <property type="molecule type" value="Genomic_DNA"/>
</dbReference>
<name>A0ABT8IYI2_9MICO</name>
<dbReference type="Proteomes" id="UP001174210">
    <property type="component" value="Unassembled WGS sequence"/>
</dbReference>
<dbReference type="InterPro" id="IPR036380">
    <property type="entry name" value="Isochorismatase-like_sf"/>
</dbReference>
<comment type="caution">
    <text evidence="3">The sequence shown here is derived from an EMBL/GenBank/DDBJ whole genome shotgun (WGS) entry which is preliminary data.</text>
</comment>
<dbReference type="RefSeq" id="WP_301218474.1">
    <property type="nucleotide sequence ID" value="NZ_JAROCB010000002.1"/>
</dbReference>
<dbReference type="SUPFAM" id="SSF52499">
    <property type="entry name" value="Isochorismatase-like hydrolases"/>
    <property type="match status" value="1"/>
</dbReference>
<evidence type="ECO:0000313" key="4">
    <source>
        <dbReference type="Proteomes" id="UP001174210"/>
    </source>
</evidence>
<dbReference type="PANTHER" id="PTHR43540">
    <property type="entry name" value="PEROXYUREIDOACRYLATE/UREIDOACRYLATE AMIDOHYDROLASE-RELATED"/>
    <property type="match status" value="1"/>
</dbReference>
<evidence type="ECO:0000313" key="3">
    <source>
        <dbReference type="EMBL" id="MDN4597466.1"/>
    </source>
</evidence>
<evidence type="ECO:0000259" key="2">
    <source>
        <dbReference type="Pfam" id="PF00857"/>
    </source>
</evidence>
<dbReference type="Gene3D" id="3.40.50.850">
    <property type="entry name" value="Isochorismatase-like"/>
    <property type="match status" value="1"/>
</dbReference>
<evidence type="ECO:0000256" key="1">
    <source>
        <dbReference type="ARBA" id="ARBA00022801"/>
    </source>
</evidence>
<proteinExistence type="predicted"/>
<dbReference type="CDD" id="cd00431">
    <property type="entry name" value="cysteine_hydrolases"/>
    <property type="match status" value="1"/>
</dbReference>